<evidence type="ECO:0000313" key="2">
    <source>
        <dbReference type="Proteomes" id="UP001146019"/>
    </source>
</evidence>
<dbReference type="Proteomes" id="UP001146019">
    <property type="component" value="Unassembled WGS sequence"/>
</dbReference>
<protein>
    <submittedName>
        <fullName evidence="1">Uncharacterized protein</fullName>
    </submittedName>
</protein>
<proteinExistence type="predicted"/>
<name>A0A9X3DTA0_9GAMM</name>
<keyword evidence="2" id="KW-1185">Reference proteome</keyword>
<dbReference type="RefSeq" id="WP_266130334.1">
    <property type="nucleotide sequence ID" value="NZ_JAPKMY010000004.1"/>
</dbReference>
<comment type="caution">
    <text evidence="1">The sequence shown here is derived from an EMBL/GenBank/DDBJ whole genome shotgun (WGS) entry which is preliminary data.</text>
</comment>
<accession>A0A9X3DTA0</accession>
<gene>
    <name evidence="1" type="ORF">OSH00_10160</name>
</gene>
<reference evidence="1" key="1">
    <citation type="submission" date="2022-11" db="EMBL/GenBank/DDBJ databases">
        <title>Biodiversity and phylogenetic relationships of bacteria.</title>
        <authorList>
            <person name="Machado R.A.R."/>
            <person name="Bhat A."/>
            <person name="Loulou A."/>
            <person name="Kallel S."/>
        </authorList>
    </citation>
    <scope>NUCLEOTIDE SEQUENCE</scope>
    <source>
        <strain evidence="1">A-IN1</strain>
    </source>
</reference>
<dbReference type="EMBL" id="JAPKMY010000004">
    <property type="protein sequence ID" value="MCX5468109.1"/>
    <property type="molecule type" value="Genomic_DNA"/>
</dbReference>
<dbReference type="AlphaFoldDB" id="A0A9X3DTA0"/>
<sequence length="216" mass="25653">MANILIRTCWNTNYYQAPAGVGHLAENQINYVSSEGYGLEEWNFNKDELIDDFLYGYIRPNFKSLVGKMHNIYFYTKDMLGNLFIVGHYSDAYFQTNDERQKLNNIFIEQGLIQKRIQQFFTTLQSIPEFQHCTLVDVKNEFNGMCNFKLKVKPDNVILYNPMKPFTENQWNQLSPTKKLCKRYHGYNFIPDLREFEKIINQSSIISSDLLFRRYN</sequence>
<evidence type="ECO:0000313" key="1">
    <source>
        <dbReference type="EMBL" id="MCX5468109.1"/>
    </source>
</evidence>
<organism evidence="1 2">
    <name type="scientific">Acinetobacter nematophilus</name>
    <dbReference type="NCBI Taxonomy" id="2994642"/>
    <lineage>
        <taxon>Bacteria</taxon>
        <taxon>Pseudomonadati</taxon>
        <taxon>Pseudomonadota</taxon>
        <taxon>Gammaproteobacteria</taxon>
        <taxon>Moraxellales</taxon>
        <taxon>Moraxellaceae</taxon>
        <taxon>Acinetobacter</taxon>
    </lineage>
</organism>